<organism evidence="1 2">
    <name type="scientific">Dreissena polymorpha</name>
    <name type="common">Zebra mussel</name>
    <name type="synonym">Mytilus polymorpha</name>
    <dbReference type="NCBI Taxonomy" id="45954"/>
    <lineage>
        <taxon>Eukaryota</taxon>
        <taxon>Metazoa</taxon>
        <taxon>Spiralia</taxon>
        <taxon>Lophotrochozoa</taxon>
        <taxon>Mollusca</taxon>
        <taxon>Bivalvia</taxon>
        <taxon>Autobranchia</taxon>
        <taxon>Heteroconchia</taxon>
        <taxon>Euheterodonta</taxon>
        <taxon>Imparidentia</taxon>
        <taxon>Neoheterodontei</taxon>
        <taxon>Myida</taxon>
        <taxon>Dreissenoidea</taxon>
        <taxon>Dreissenidae</taxon>
        <taxon>Dreissena</taxon>
    </lineage>
</organism>
<evidence type="ECO:0000313" key="2">
    <source>
        <dbReference type="Proteomes" id="UP000828390"/>
    </source>
</evidence>
<dbReference type="EMBL" id="JAIWYP010000001">
    <property type="protein sequence ID" value="KAH3880140.1"/>
    <property type="molecule type" value="Genomic_DNA"/>
</dbReference>
<proteinExistence type="predicted"/>
<name>A0A9D4RVA5_DREPO</name>
<accession>A0A9D4RVA5</accession>
<reference evidence="1" key="1">
    <citation type="journal article" date="2019" name="bioRxiv">
        <title>The Genome of the Zebra Mussel, Dreissena polymorpha: A Resource for Invasive Species Research.</title>
        <authorList>
            <person name="McCartney M.A."/>
            <person name="Auch B."/>
            <person name="Kono T."/>
            <person name="Mallez S."/>
            <person name="Zhang Y."/>
            <person name="Obille A."/>
            <person name="Becker A."/>
            <person name="Abrahante J.E."/>
            <person name="Garbe J."/>
            <person name="Badalamenti J.P."/>
            <person name="Herman A."/>
            <person name="Mangelson H."/>
            <person name="Liachko I."/>
            <person name="Sullivan S."/>
            <person name="Sone E.D."/>
            <person name="Koren S."/>
            <person name="Silverstein K.A.T."/>
            <person name="Beckman K.B."/>
            <person name="Gohl D.M."/>
        </authorList>
    </citation>
    <scope>NUCLEOTIDE SEQUENCE</scope>
    <source>
        <strain evidence="1">Duluth1</strain>
        <tissue evidence="1">Whole animal</tissue>
    </source>
</reference>
<evidence type="ECO:0000313" key="1">
    <source>
        <dbReference type="EMBL" id="KAH3880140.1"/>
    </source>
</evidence>
<keyword evidence="2" id="KW-1185">Reference proteome</keyword>
<sequence>MLHMKFNVYKLFTDRRTAGRRTLSDHNSSPRAIAQVVSTNKKQSNDASHWSFGGNVTSRVFTKKNVLTKFLEYRDVNLLKKNSRPPGGHVFQPIGTIFELAQGNIWTKPLIKFHDDLQ</sequence>
<protein>
    <submittedName>
        <fullName evidence="1">Uncharacterized protein</fullName>
    </submittedName>
</protein>
<reference evidence="1" key="2">
    <citation type="submission" date="2020-11" db="EMBL/GenBank/DDBJ databases">
        <authorList>
            <person name="McCartney M.A."/>
            <person name="Auch B."/>
            <person name="Kono T."/>
            <person name="Mallez S."/>
            <person name="Becker A."/>
            <person name="Gohl D.M."/>
            <person name="Silverstein K.A.T."/>
            <person name="Koren S."/>
            <person name="Bechman K.B."/>
            <person name="Herman A."/>
            <person name="Abrahante J.E."/>
            <person name="Garbe J."/>
        </authorList>
    </citation>
    <scope>NUCLEOTIDE SEQUENCE</scope>
    <source>
        <strain evidence="1">Duluth1</strain>
        <tissue evidence="1">Whole animal</tissue>
    </source>
</reference>
<gene>
    <name evidence="1" type="ORF">DPMN_004053</name>
</gene>
<dbReference type="AlphaFoldDB" id="A0A9D4RVA5"/>
<dbReference type="Proteomes" id="UP000828390">
    <property type="component" value="Unassembled WGS sequence"/>
</dbReference>
<comment type="caution">
    <text evidence="1">The sequence shown here is derived from an EMBL/GenBank/DDBJ whole genome shotgun (WGS) entry which is preliminary data.</text>
</comment>